<organism evidence="1 2">
    <name type="scientific">Molorchus minor</name>
    <dbReference type="NCBI Taxonomy" id="1323400"/>
    <lineage>
        <taxon>Eukaryota</taxon>
        <taxon>Metazoa</taxon>
        <taxon>Ecdysozoa</taxon>
        <taxon>Arthropoda</taxon>
        <taxon>Hexapoda</taxon>
        <taxon>Insecta</taxon>
        <taxon>Pterygota</taxon>
        <taxon>Neoptera</taxon>
        <taxon>Endopterygota</taxon>
        <taxon>Coleoptera</taxon>
        <taxon>Polyphaga</taxon>
        <taxon>Cucujiformia</taxon>
        <taxon>Chrysomeloidea</taxon>
        <taxon>Cerambycidae</taxon>
        <taxon>Lamiinae</taxon>
        <taxon>Monochamini</taxon>
        <taxon>Molorchus</taxon>
    </lineage>
</organism>
<protein>
    <submittedName>
        <fullName evidence="1">Uncharacterized protein</fullName>
    </submittedName>
</protein>
<keyword evidence="2" id="KW-1185">Reference proteome</keyword>
<evidence type="ECO:0000313" key="2">
    <source>
        <dbReference type="Proteomes" id="UP001162164"/>
    </source>
</evidence>
<reference evidence="1" key="1">
    <citation type="journal article" date="2023" name="Insect Mol. Biol.">
        <title>Genome sequencing provides insights into the evolution of gene families encoding plant cell wall-degrading enzymes in longhorned beetles.</title>
        <authorList>
            <person name="Shin N.R."/>
            <person name="Okamura Y."/>
            <person name="Kirsch R."/>
            <person name="Pauchet Y."/>
        </authorList>
    </citation>
    <scope>NUCLEOTIDE SEQUENCE</scope>
    <source>
        <strain evidence="1">MMC_N1</strain>
    </source>
</reference>
<dbReference type="Proteomes" id="UP001162164">
    <property type="component" value="Unassembled WGS sequence"/>
</dbReference>
<proteinExistence type="predicted"/>
<accession>A0ABQ9IQJ2</accession>
<gene>
    <name evidence="1" type="ORF">NQ317_009467</name>
</gene>
<evidence type="ECO:0000313" key="1">
    <source>
        <dbReference type="EMBL" id="KAJ8953119.1"/>
    </source>
</evidence>
<sequence length="62" mass="7254">MMQVPNSLIMYEIESSKDDHTTKSFFWIIKKISALWMGATDTSTEKIVALKVRMDLERWNTS</sequence>
<name>A0ABQ9IQJ2_9CUCU</name>
<dbReference type="EMBL" id="JAPWTJ010003689">
    <property type="protein sequence ID" value="KAJ8953119.1"/>
    <property type="molecule type" value="Genomic_DNA"/>
</dbReference>
<comment type="caution">
    <text evidence="1">The sequence shown here is derived from an EMBL/GenBank/DDBJ whole genome shotgun (WGS) entry which is preliminary data.</text>
</comment>